<name>A0A7W3T4J4_9ACTN</name>
<evidence type="ECO:0000313" key="2">
    <source>
        <dbReference type="EMBL" id="MBB0230804.1"/>
    </source>
</evidence>
<feature type="chain" id="PRO_5031188586" description="Secreted protein" evidence="1">
    <location>
        <begin position="31"/>
        <end position="83"/>
    </location>
</feature>
<feature type="signal peptide" evidence="1">
    <location>
        <begin position="1"/>
        <end position="30"/>
    </location>
</feature>
<gene>
    <name evidence="2" type="ORF">FOE67_15090</name>
</gene>
<sequence>MSRTRTTVRLVAAAAAVPLALGALSGVAVADNITDQGNVAEVTTGDDSFVVIGQSNSNVSIDFAGDLLPDVLPGFVPIWFPLW</sequence>
<dbReference type="InterPro" id="IPR010916">
    <property type="entry name" value="TonB_box_CS"/>
</dbReference>
<protein>
    <recommendedName>
        <fullName evidence="4">Secreted protein</fullName>
    </recommendedName>
</protein>
<dbReference type="RefSeq" id="WP_182664575.1">
    <property type="nucleotide sequence ID" value="NZ_VKHS01000356.1"/>
</dbReference>
<organism evidence="2 3">
    <name type="scientific">Streptomyces calidiresistens</name>
    <dbReference type="NCBI Taxonomy" id="1485586"/>
    <lineage>
        <taxon>Bacteria</taxon>
        <taxon>Bacillati</taxon>
        <taxon>Actinomycetota</taxon>
        <taxon>Actinomycetes</taxon>
        <taxon>Kitasatosporales</taxon>
        <taxon>Streptomycetaceae</taxon>
        <taxon>Streptomyces</taxon>
    </lineage>
</organism>
<dbReference type="AlphaFoldDB" id="A0A7W3T4J4"/>
<evidence type="ECO:0008006" key="4">
    <source>
        <dbReference type="Google" id="ProtNLM"/>
    </source>
</evidence>
<keyword evidence="1" id="KW-0732">Signal</keyword>
<proteinExistence type="predicted"/>
<dbReference type="Proteomes" id="UP000530234">
    <property type="component" value="Unassembled WGS sequence"/>
</dbReference>
<evidence type="ECO:0000256" key="1">
    <source>
        <dbReference type="SAM" id="SignalP"/>
    </source>
</evidence>
<reference evidence="3" key="1">
    <citation type="submission" date="2019-10" db="EMBL/GenBank/DDBJ databases">
        <title>Streptomyces sp. nov., a novel actinobacterium isolated from alkaline environment.</title>
        <authorList>
            <person name="Golinska P."/>
        </authorList>
    </citation>
    <scope>NUCLEOTIDE SEQUENCE [LARGE SCALE GENOMIC DNA]</scope>
    <source>
        <strain evidence="3">DSM 42108</strain>
    </source>
</reference>
<comment type="caution">
    <text evidence="2">The sequence shown here is derived from an EMBL/GenBank/DDBJ whole genome shotgun (WGS) entry which is preliminary data.</text>
</comment>
<dbReference type="PROSITE" id="PS00430">
    <property type="entry name" value="TONB_DEPENDENT_REC_1"/>
    <property type="match status" value="1"/>
</dbReference>
<dbReference type="EMBL" id="VKHS01000356">
    <property type="protein sequence ID" value="MBB0230804.1"/>
    <property type="molecule type" value="Genomic_DNA"/>
</dbReference>
<evidence type="ECO:0000313" key="3">
    <source>
        <dbReference type="Proteomes" id="UP000530234"/>
    </source>
</evidence>
<keyword evidence="3" id="KW-1185">Reference proteome</keyword>
<accession>A0A7W3T4J4</accession>